<dbReference type="EMBL" id="JARAYU010000051">
    <property type="protein sequence ID" value="MDX3707322.1"/>
    <property type="molecule type" value="Genomic_DNA"/>
</dbReference>
<name>A0ABU4NZB4_9ACTN</name>
<dbReference type="RefSeq" id="WP_319057363.1">
    <property type="nucleotide sequence ID" value="NZ_JARAUR010000438.1"/>
</dbReference>
<gene>
    <name evidence="1" type="ORF">PV662_48210</name>
</gene>
<accession>A0ABU4NZB4</accession>
<reference evidence="1 2" key="1">
    <citation type="journal article" date="2023" name="Microb. Genom.">
        <title>Mesoterricola silvestris gen. nov., sp. nov., Mesoterricola sediminis sp. nov., Geothrix oryzae sp. nov., Geothrix edaphica sp. nov., Geothrix rubra sp. nov., and Geothrix limicola sp. nov., six novel members of Acidobacteriota isolated from soils.</title>
        <authorList>
            <person name="Weisberg A.J."/>
            <person name="Pearce E."/>
            <person name="Kramer C.G."/>
            <person name="Chang J.H."/>
            <person name="Clarke C.R."/>
        </authorList>
    </citation>
    <scope>NUCLEOTIDE SEQUENCE [LARGE SCALE GENOMIC DNA]</scope>
    <source>
        <strain evidence="1 2">ID09-01A</strain>
    </source>
</reference>
<sequence>MQTTWQDITEPGTLDDLIADAQAAGHPDINARRIHDWIAKGLLDRPRLRTRHRGSDRAEHSADQRRLLLLLLDKRQQVSRLSTLAQIPLAMWLWWDGYVPTRQAQRAWLTWVGRGKRSKNVAREGALGLLEQAGHELATPTAKNRFVRIVSDLGNGAVLTVRGRAELQDAVRDVMEPDSVFAASGLTRALGPAQIPMTTETVVGYAQALNAAVRHTLEGNVDGVLLEKTRLIHRASMADYLAQRHELAAAAGELEGLFHEPDLQEQFDQTGRQLLLTLGLELTGRRPPRRAP</sequence>
<organism evidence="1 2">
    <name type="scientific">Streptomyces europaeiscabiei</name>
    <dbReference type="NCBI Taxonomy" id="146819"/>
    <lineage>
        <taxon>Bacteria</taxon>
        <taxon>Bacillati</taxon>
        <taxon>Actinomycetota</taxon>
        <taxon>Actinomycetes</taxon>
        <taxon>Kitasatosporales</taxon>
        <taxon>Streptomycetaceae</taxon>
        <taxon>Streptomyces</taxon>
    </lineage>
</organism>
<protein>
    <submittedName>
        <fullName evidence="1">Uncharacterized protein</fullName>
    </submittedName>
</protein>
<evidence type="ECO:0000313" key="1">
    <source>
        <dbReference type="EMBL" id="MDX3707322.1"/>
    </source>
</evidence>
<evidence type="ECO:0000313" key="2">
    <source>
        <dbReference type="Proteomes" id="UP001271274"/>
    </source>
</evidence>
<keyword evidence="2" id="KW-1185">Reference proteome</keyword>
<proteinExistence type="predicted"/>
<dbReference type="Proteomes" id="UP001271274">
    <property type="component" value="Unassembled WGS sequence"/>
</dbReference>
<comment type="caution">
    <text evidence="1">The sequence shown here is derived from an EMBL/GenBank/DDBJ whole genome shotgun (WGS) entry which is preliminary data.</text>
</comment>